<dbReference type="EMBL" id="JAGGLB010000009">
    <property type="protein sequence ID" value="MBP1991489.1"/>
    <property type="molecule type" value="Genomic_DNA"/>
</dbReference>
<name>A0ABS4IV86_9BACL</name>
<dbReference type="Pfam" id="PF00392">
    <property type="entry name" value="GntR"/>
    <property type="match status" value="1"/>
</dbReference>
<dbReference type="SUPFAM" id="SSF46785">
    <property type="entry name" value="Winged helix' DNA-binding domain"/>
    <property type="match status" value="1"/>
</dbReference>
<evidence type="ECO:0000256" key="4">
    <source>
        <dbReference type="ARBA" id="ARBA00023015"/>
    </source>
</evidence>
<evidence type="ECO:0000313" key="8">
    <source>
        <dbReference type="EMBL" id="MBP1991489.1"/>
    </source>
</evidence>
<dbReference type="Gene3D" id="1.10.10.10">
    <property type="entry name" value="Winged helix-like DNA-binding domain superfamily/Winged helix DNA-binding domain"/>
    <property type="match status" value="1"/>
</dbReference>
<dbReference type="InterPro" id="IPR036388">
    <property type="entry name" value="WH-like_DNA-bd_sf"/>
</dbReference>
<evidence type="ECO:0000256" key="5">
    <source>
        <dbReference type="ARBA" id="ARBA00023125"/>
    </source>
</evidence>
<keyword evidence="4" id="KW-0805">Transcription regulation</keyword>
<dbReference type="PRINTS" id="PR00035">
    <property type="entry name" value="HTHGNTR"/>
</dbReference>
<reference evidence="8 9" key="1">
    <citation type="submission" date="2021-03" db="EMBL/GenBank/DDBJ databases">
        <title>Genomic Encyclopedia of Type Strains, Phase IV (KMG-IV): sequencing the most valuable type-strain genomes for metagenomic binning, comparative biology and taxonomic classification.</title>
        <authorList>
            <person name="Goeker M."/>
        </authorList>
    </citation>
    <scope>NUCLEOTIDE SEQUENCE [LARGE SCALE GENOMIC DNA]</scope>
    <source>
        <strain evidence="8 9">DSM 26048</strain>
    </source>
</reference>
<keyword evidence="6" id="KW-0804">Transcription</keyword>
<keyword evidence="3" id="KW-0732">Signal</keyword>
<comment type="similarity">
    <text evidence="1">Belongs to the bacterial solute-binding protein 1 family.</text>
</comment>
<dbReference type="PANTHER" id="PTHR30061">
    <property type="entry name" value="MALTOSE-BINDING PERIPLASMIC PROTEIN"/>
    <property type="match status" value="1"/>
</dbReference>
<dbReference type="InterPro" id="IPR006059">
    <property type="entry name" value="SBP"/>
</dbReference>
<protein>
    <submittedName>
        <fullName evidence="8">Multiple sugar transport system substrate-binding protein</fullName>
    </submittedName>
</protein>
<dbReference type="PANTHER" id="PTHR30061:SF50">
    <property type="entry name" value="MALTOSE_MALTODEXTRIN-BINDING PERIPLASMIC PROTEIN"/>
    <property type="match status" value="1"/>
</dbReference>
<dbReference type="PROSITE" id="PS50949">
    <property type="entry name" value="HTH_GNTR"/>
    <property type="match status" value="1"/>
</dbReference>
<comment type="caution">
    <text evidence="8">The sequence shown here is derived from an EMBL/GenBank/DDBJ whole genome shotgun (WGS) entry which is preliminary data.</text>
</comment>
<keyword evidence="9" id="KW-1185">Reference proteome</keyword>
<proteinExistence type="inferred from homology"/>
<dbReference type="SMART" id="SM00345">
    <property type="entry name" value="HTH_GNTR"/>
    <property type="match status" value="1"/>
</dbReference>
<dbReference type="Pfam" id="PF13416">
    <property type="entry name" value="SBP_bac_8"/>
    <property type="match status" value="1"/>
</dbReference>
<evidence type="ECO:0000256" key="1">
    <source>
        <dbReference type="ARBA" id="ARBA00008520"/>
    </source>
</evidence>
<evidence type="ECO:0000256" key="2">
    <source>
        <dbReference type="ARBA" id="ARBA00022448"/>
    </source>
</evidence>
<keyword evidence="2" id="KW-0813">Transport</keyword>
<gene>
    <name evidence="8" type="ORF">J2Z66_003096</name>
</gene>
<dbReference type="InterPro" id="IPR036390">
    <property type="entry name" value="WH_DNA-bd_sf"/>
</dbReference>
<dbReference type="SUPFAM" id="SSF53850">
    <property type="entry name" value="Periplasmic binding protein-like II"/>
    <property type="match status" value="1"/>
</dbReference>
<evidence type="ECO:0000256" key="6">
    <source>
        <dbReference type="ARBA" id="ARBA00023163"/>
    </source>
</evidence>
<accession>A0ABS4IV86</accession>
<dbReference type="Gene3D" id="3.40.190.10">
    <property type="entry name" value="Periplasmic binding protein-like II"/>
    <property type="match status" value="1"/>
</dbReference>
<keyword evidence="5" id="KW-0238">DNA-binding</keyword>
<evidence type="ECO:0000259" key="7">
    <source>
        <dbReference type="PROSITE" id="PS50949"/>
    </source>
</evidence>
<feature type="domain" description="HTH gntR-type" evidence="7">
    <location>
        <begin position="11"/>
        <end position="79"/>
    </location>
</feature>
<evidence type="ECO:0000256" key="3">
    <source>
        <dbReference type="ARBA" id="ARBA00022729"/>
    </source>
</evidence>
<dbReference type="RefSeq" id="WP_209972244.1">
    <property type="nucleotide sequence ID" value="NZ_JAGGLB010000009.1"/>
</dbReference>
<dbReference type="InterPro" id="IPR000524">
    <property type="entry name" value="Tscrpt_reg_HTH_GntR"/>
</dbReference>
<dbReference type="CDD" id="cd07377">
    <property type="entry name" value="WHTH_GntR"/>
    <property type="match status" value="1"/>
</dbReference>
<sequence>MKSKISRKTFQSRLDEMVLRLRQDIANARYAPGSYLPAESALAEQFHLSNKSVRKGLEQLAEEGLIHKINRVGNRVAEPIGQRKTIVTMGCPSIIERDLEMARLIADFQEQYPWIEVRTVTYAAESSAASSSFDKMARSYLENGLMDVMVLNNSQFQEMVEADAVNLFEPLPINGEMYPFVMSPFTDNGEMYVQPVAFSPIILCYNRQHFREGGLLEPDSSWTWSDVLQISDRISKPEDRYGLYFHLLSENRWPIFLLQSAANADASADTNANASSPDHEWLNGARVVQEITQNRRIYPGYITESRDDVNTLFLQGKVSMIMSSYFSMNEFKQASIDYDISPLPYLDRPATLLIILGMAISRSSKNKEAAKLLTSYLASHRAQQQLRDMTLSIPVVKTIAEQRPSSAAGNELNRPAHEAMFRELFPTFRLHKHLQLTVAEQHALRNLLKRFWSGIIDEKMLIDEFTQLQQSFTPQ</sequence>
<keyword evidence="8" id="KW-0762">Sugar transport</keyword>
<organism evidence="8 9">
    <name type="scientific">Paenibacillus eucommiae</name>
    <dbReference type="NCBI Taxonomy" id="1355755"/>
    <lineage>
        <taxon>Bacteria</taxon>
        <taxon>Bacillati</taxon>
        <taxon>Bacillota</taxon>
        <taxon>Bacilli</taxon>
        <taxon>Bacillales</taxon>
        <taxon>Paenibacillaceae</taxon>
        <taxon>Paenibacillus</taxon>
    </lineage>
</organism>
<evidence type="ECO:0000313" key="9">
    <source>
        <dbReference type="Proteomes" id="UP001519287"/>
    </source>
</evidence>
<dbReference type="Proteomes" id="UP001519287">
    <property type="component" value="Unassembled WGS sequence"/>
</dbReference>